<evidence type="ECO:0000313" key="4">
    <source>
        <dbReference type="Proteomes" id="UP000637628"/>
    </source>
</evidence>
<protein>
    <recommendedName>
        <fullName evidence="5">DUF2784 domain-containing protein</fullName>
    </recommendedName>
</protein>
<gene>
    <name evidence="3" type="ORF">Adu01nite_01740</name>
</gene>
<evidence type="ECO:0000313" key="3">
    <source>
        <dbReference type="EMBL" id="GID98823.1"/>
    </source>
</evidence>
<comment type="caution">
    <text evidence="3">The sequence shown here is derived from an EMBL/GenBank/DDBJ whole genome shotgun (WGS) entry which is preliminary data.</text>
</comment>
<name>A0ABQ3YMV1_9ACTN</name>
<accession>A0ABQ3YMV1</accession>
<keyword evidence="4" id="KW-1185">Reference proteome</keyword>
<feature type="compositionally biased region" description="Low complexity" evidence="1">
    <location>
        <begin position="122"/>
        <end position="138"/>
    </location>
</feature>
<keyword evidence="2" id="KW-1133">Transmembrane helix</keyword>
<proteinExistence type="predicted"/>
<feature type="transmembrane region" description="Helical" evidence="2">
    <location>
        <begin position="95"/>
        <end position="114"/>
    </location>
</feature>
<evidence type="ECO:0000256" key="1">
    <source>
        <dbReference type="SAM" id="MobiDB-lite"/>
    </source>
</evidence>
<dbReference type="EMBL" id="BOML01000002">
    <property type="protein sequence ID" value="GID98823.1"/>
    <property type="molecule type" value="Genomic_DNA"/>
</dbReference>
<keyword evidence="2" id="KW-0812">Transmembrane</keyword>
<feature type="transmembrane region" description="Helical" evidence="2">
    <location>
        <begin position="34"/>
        <end position="54"/>
    </location>
</feature>
<feature type="region of interest" description="Disordered" evidence="1">
    <location>
        <begin position="119"/>
        <end position="138"/>
    </location>
</feature>
<organism evidence="3 4">
    <name type="scientific">Paractinoplanes durhamensis</name>
    <dbReference type="NCBI Taxonomy" id="113563"/>
    <lineage>
        <taxon>Bacteria</taxon>
        <taxon>Bacillati</taxon>
        <taxon>Actinomycetota</taxon>
        <taxon>Actinomycetes</taxon>
        <taxon>Micromonosporales</taxon>
        <taxon>Micromonosporaceae</taxon>
        <taxon>Paractinoplanes</taxon>
    </lineage>
</organism>
<reference evidence="3 4" key="1">
    <citation type="submission" date="2021-01" db="EMBL/GenBank/DDBJ databases">
        <title>Whole genome shotgun sequence of Actinoplanes durhamensis NBRC 14914.</title>
        <authorList>
            <person name="Komaki H."/>
            <person name="Tamura T."/>
        </authorList>
    </citation>
    <scope>NUCLEOTIDE SEQUENCE [LARGE SCALE GENOMIC DNA]</scope>
    <source>
        <strain evidence="3 4">NBRC 14914</strain>
    </source>
</reference>
<feature type="transmembrane region" description="Helical" evidence="2">
    <location>
        <begin position="6"/>
        <end position="27"/>
    </location>
</feature>
<keyword evidence="2" id="KW-0472">Membrane</keyword>
<dbReference type="Pfam" id="PF10861">
    <property type="entry name" value="DUF2784"/>
    <property type="match status" value="1"/>
</dbReference>
<sequence length="138" mass="15019">MSMWEAVAYVAVAAHFAFLALGIFGGFAAWRWHWLIWFQIAAAAWLVLVVAAGLPCPLTWVEDRARDRAGLPAQTGGFLDNHVAGVFYPIGHERAAQIVAALVVVSSWAGLAVARRRRRRAGSPSRSRTASPGRAARR</sequence>
<evidence type="ECO:0008006" key="5">
    <source>
        <dbReference type="Google" id="ProtNLM"/>
    </source>
</evidence>
<dbReference type="Proteomes" id="UP000637628">
    <property type="component" value="Unassembled WGS sequence"/>
</dbReference>
<dbReference type="InterPro" id="IPR021218">
    <property type="entry name" value="DUF2784"/>
</dbReference>
<evidence type="ECO:0000256" key="2">
    <source>
        <dbReference type="SAM" id="Phobius"/>
    </source>
</evidence>